<dbReference type="InterPro" id="IPR036412">
    <property type="entry name" value="HAD-like_sf"/>
</dbReference>
<dbReference type="SUPFAM" id="SSF56784">
    <property type="entry name" value="HAD-like"/>
    <property type="match status" value="1"/>
</dbReference>
<comment type="pathway">
    <text evidence="1">Purine metabolism; IMP biosynthesis via de novo pathway; 5-amino-1-(5-phospho-D-ribosyl)imidazole-4-carboxamide from 5-amino-1-(5-phospho-D-ribosyl)imidazole-4-carboxylate: step 2/2.</text>
</comment>
<dbReference type="PRINTS" id="PR00149">
    <property type="entry name" value="FUMRATELYASE"/>
</dbReference>
<dbReference type="PROSITE" id="PS00163">
    <property type="entry name" value="FUMARATE_LYASES"/>
    <property type="match status" value="1"/>
</dbReference>
<evidence type="ECO:0000256" key="4">
    <source>
        <dbReference type="ARBA" id="ARBA00025012"/>
    </source>
</evidence>
<dbReference type="InterPro" id="IPR008948">
    <property type="entry name" value="L-Aspartase-like"/>
</dbReference>
<dbReference type="SFLD" id="SFLDG01129">
    <property type="entry name" value="C1.5:_HAD__Beta-PGM__Phosphata"/>
    <property type="match status" value="1"/>
</dbReference>
<dbReference type="InterPro" id="IPR013539">
    <property type="entry name" value="PurB_C"/>
</dbReference>
<dbReference type="GO" id="GO:0006188">
    <property type="term" value="P:IMP biosynthetic process"/>
    <property type="evidence" value="ECO:0007669"/>
    <property type="project" value="InterPro"/>
</dbReference>
<evidence type="ECO:0000256" key="1">
    <source>
        <dbReference type="ARBA" id="ARBA00004706"/>
    </source>
</evidence>
<evidence type="ECO:0008006" key="9">
    <source>
        <dbReference type="Google" id="ProtNLM"/>
    </source>
</evidence>
<organism evidence="7 8">
    <name type="scientific">Candidatus Magasanikbacteria bacterium CG_4_10_14_0_2_um_filter_41_31</name>
    <dbReference type="NCBI Taxonomy" id="1974639"/>
    <lineage>
        <taxon>Bacteria</taxon>
        <taxon>Candidatus Magasanikiibacteriota</taxon>
    </lineage>
</organism>
<evidence type="ECO:0000256" key="2">
    <source>
        <dbReference type="ARBA" id="ARBA00004734"/>
    </source>
</evidence>
<dbReference type="Pfam" id="PF13419">
    <property type="entry name" value="HAD_2"/>
    <property type="match status" value="1"/>
</dbReference>
<dbReference type="InterPro" id="IPR020557">
    <property type="entry name" value="Fumarate_lyase_CS"/>
</dbReference>
<dbReference type="SFLD" id="SFLDS00003">
    <property type="entry name" value="Haloacid_Dehalogenase"/>
    <property type="match status" value="1"/>
</dbReference>
<dbReference type="InterPro" id="IPR000362">
    <property type="entry name" value="Fumarate_lyase_fam"/>
</dbReference>
<evidence type="ECO:0000256" key="3">
    <source>
        <dbReference type="ARBA" id="ARBA00022755"/>
    </source>
</evidence>
<accession>A0A2M7V4T7</accession>
<feature type="domain" description="Fumarate lyase N-terminal" evidence="5">
    <location>
        <begin position="251"/>
        <end position="555"/>
    </location>
</feature>
<dbReference type="InterPro" id="IPR022761">
    <property type="entry name" value="Fumarate_lyase_N"/>
</dbReference>
<comment type="caution">
    <text evidence="7">The sequence shown here is derived from an EMBL/GenBank/DDBJ whole genome shotgun (WGS) entry which is preliminary data.</text>
</comment>
<protein>
    <recommendedName>
        <fullName evidence="9">Adenylosuccinate lyase</fullName>
    </recommendedName>
</protein>
<name>A0A2M7V4T7_9BACT</name>
<proteinExistence type="predicted"/>
<dbReference type="Pfam" id="PF08328">
    <property type="entry name" value="ASL_C"/>
    <property type="match status" value="1"/>
</dbReference>
<evidence type="ECO:0000313" key="7">
    <source>
        <dbReference type="EMBL" id="PIZ93578.1"/>
    </source>
</evidence>
<dbReference type="Gene3D" id="1.10.275.10">
    <property type="entry name" value="Fumarase/aspartase (N-terminal domain)"/>
    <property type="match status" value="1"/>
</dbReference>
<dbReference type="GO" id="GO:0004018">
    <property type="term" value="F:N6-(1,2-dicarboxyethyl)AMP AMP-lyase (fumarate-forming) activity"/>
    <property type="evidence" value="ECO:0007669"/>
    <property type="project" value="InterPro"/>
</dbReference>
<dbReference type="Gene3D" id="1.10.40.30">
    <property type="entry name" value="Fumarase/aspartase (C-terminal domain)"/>
    <property type="match status" value="1"/>
</dbReference>
<dbReference type="Gene3D" id="1.20.200.10">
    <property type="entry name" value="Fumarase/aspartase (Central domain)"/>
    <property type="match status" value="1"/>
</dbReference>
<dbReference type="Proteomes" id="UP000230078">
    <property type="component" value="Unassembled WGS sequence"/>
</dbReference>
<evidence type="ECO:0000313" key="8">
    <source>
        <dbReference type="Proteomes" id="UP000230078"/>
    </source>
</evidence>
<dbReference type="Pfam" id="PF00206">
    <property type="entry name" value="Lyase_1"/>
    <property type="match status" value="1"/>
</dbReference>
<sequence>MYTNKEIKAVIFDVDNTLIATDRFVLEHIKETVDILQKQGVQVHVPSDEQISKVQAVNMPFEEIFQTVFPGVHANEQLWETVLVKYRETAPAKQYKPTVGAVDAVKYLVTHGIVVGLVTNRVRMIEDRLQQAGFSVNDFAFIHAPEKMEYRKPHPKAFEGALQLLKERGIASSQILVIGDHLDDYYASYYQHIAFLALLQGQTTKELFLEHGIEEACLVEDLQHIGKTLENVTRAELYKRSLYNTSALDGRHHVMSHELRHYFSEYALHKHRIMVEIEHVIALSEYTNGVVIRLFSQQEKETLRNLYTHFSEKDAYQVLQYDHLGRHGIGPTEHDVKSCELWIQEQLWKTPFADVIPAIHLFVTSEDINNLAYKKMLDGAMKDIAFPEVFAITDRLKELTEKYLSDPVMGRTHMQPASPTTFGKIFAGYLARYTAAITRVEEVKLTGKINGAVGNYNTFVAAYPEIDWKGYSAYLCRTLVFDTALWTDQRGTHVDVIQLFQALQEIGNITRDLAQDLSLYASLRTIYFSKIESHVGSSVMPHKVNPWFAEVAEGSIKKANGFINTFSNELDVSRLQRDLSDHEFERSYGEAFGYVLVAMKHLHIALDLIRPDVAYAKKELREHPEVVTEALQTMLRVHGRTDAYDVLKQKVRGANMQQEELRVFIESLDVDFGVKQQMLSVLDPLQYIGLAMQLSQDAVYEYEKVKHRFVTTR</sequence>
<dbReference type="InterPro" id="IPR047136">
    <property type="entry name" value="PurB_bact"/>
</dbReference>
<dbReference type="Gene3D" id="3.40.50.1000">
    <property type="entry name" value="HAD superfamily/HAD-like"/>
    <property type="match status" value="2"/>
</dbReference>
<dbReference type="EMBL" id="PFPI01000021">
    <property type="protein sequence ID" value="PIZ93578.1"/>
    <property type="molecule type" value="Genomic_DNA"/>
</dbReference>
<dbReference type="InterPro" id="IPR041492">
    <property type="entry name" value="HAD_2"/>
</dbReference>
<dbReference type="PANTHER" id="PTHR43411">
    <property type="entry name" value="ADENYLOSUCCINATE LYASE"/>
    <property type="match status" value="1"/>
</dbReference>
<dbReference type="SUPFAM" id="SSF48557">
    <property type="entry name" value="L-aspartase-like"/>
    <property type="match status" value="1"/>
</dbReference>
<comment type="pathway">
    <text evidence="2">Purine metabolism; AMP biosynthesis via de novo pathway; AMP from IMP: step 2/2.</text>
</comment>
<reference evidence="8" key="1">
    <citation type="submission" date="2017-09" db="EMBL/GenBank/DDBJ databases">
        <title>Depth-based differentiation of microbial function through sediment-hosted aquifers and enrichment of novel symbionts in the deep terrestrial subsurface.</title>
        <authorList>
            <person name="Probst A.J."/>
            <person name="Ladd B."/>
            <person name="Jarett J.K."/>
            <person name="Geller-Mcgrath D.E."/>
            <person name="Sieber C.M.K."/>
            <person name="Emerson J.B."/>
            <person name="Anantharaman K."/>
            <person name="Thomas B.C."/>
            <person name="Malmstrom R."/>
            <person name="Stieglmeier M."/>
            <person name="Klingl A."/>
            <person name="Woyke T."/>
            <person name="Ryan C.M."/>
            <person name="Banfield J.F."/>
        </authorList>
    </citation>
    <scope>NUCLEOTIDE SEQUENCE [LARGE SCALE GENOMIC DNA]</scope>
</reference>
<feature type="domain" description="Adenylosuccinate lyase PurB C-terminal" evidence="6">
    <location>
        <begin position="573"/>
        <end position="688"/>
    </location>
</feature>
<evidence type="ECO:0000259" key="5">
    <source>
        <dbReference type="Pfam" id="PF00206"/>
    </source>
</evidence>
<evidence type="ECO:0000259" key="6">
    <source>
        <dbReference type="Pfam" id="PF08328"/>
    </source>
</evidence>
<dbReference type="CDD" id="cd01427">
    <property type="entry name" value="HAD_like"/>
    <property type="match status" value="1"/>
</dbReference>
<dbReference type="PANTHER" id="PTHR43411:SF1">
    <property type="entry name" value="ADENYLOSUCCINATE LYASE"/>
    <property type="match status" value="1"/>
</dbReference>
<keyword evidence="3" id="KW-0658">Purine biosynthesis</keyword>
<comment type="function">
    <text evidence="4">Catalyzes two reactions in de novo purine nucleotide biosynthesis. Catalyzes the breakdown of 5-aminoimidazole- (N-succinylocarboxamide) ribotide (SAICAR or 2-[5-amino-1-(5-phospho-beta-D-ribosyl)imidazole-4-carboxamido]succinate) to 5-aminoimidazole-4-carboxamide ribotide (AICAR or 5-amino-1-(5-phospho-beta-D-ribosyl)imidazole-4-carboxamide) and fumarate, and of adenylosuccinate (ADS or N(6)-(1,2-dicarboxyethyl)-AMP) to adenosine monophosphate (AMP) and fumarate.</text>
</comment>
<dbReference type="AlphaFoldDB" id="A0A2M7V4T7"/>
<dbReference type="InterPro" id="IPR024083">
    <property type="entry name" value="Fumarase/histidase_N"/>
</dbReference>
<dbReference type="InterPro" id="IPR023214">
    <property type="entry name" value="HAD_sf"/>
</dbReference>
<gene>
    <name evidence="7" type="ORF">COX83_01520</name>
</gene>